<dbReference type="EMBL" id="BRPJ01000025">
    <property type="protein sequence ID" value="GLB29349.1"/>
    <property type="molecule type" value="Genomic_DNA"/>
</dbReference>
<evidence type="ECO:0000313" key="1">
    <source>
        <dbReference type="EMBL" id="GLB29349.1"/>
    </source>
</evidence>
<dbReference type="OrthoDB" id="1654682at2"/>
<dbReference type="EMBL" id="QOHO01000072">
    <property type="protein sequence ID" value="RFZ76890.1"/>
    <property type="molecule type" value="Genomic_DNA"/>
</dbReference>
<reference evidence="2 3" key="1">
    <citation type="submission" date="2018-07" db="EMBL/GenBank/DDBJ databases">
        <title>New species, Clostridium PI-S10-A1B.</title>
        <authorList>
            <person name="Krishna G."/>
            <person name="Summeta K."/>
            <person name="Shikha S."/>
            <person name="Prabhu P.B."/>
            <person name="Suresh K."/>
        </authorList>
    </citation>
    <scope>NUCLEOTIDE SEQUENCE [LARGE SCALE GENOMIC DNA]</scope>
    <source>
        <strain evidence="2 3">PI-S10-A1B</strain>
    </source>
</reference>
<comment type="caution">
    <text evidence="2">The sequence shown here is derived from an EMBL/GenBank/DDBJ whole genome shotgun (WGS) entry which is preliminary data.</text>
</comment>
<protein>
    <submittedName>
        <fullName evidence="2">Molecular chaperone Hsp90</fullName>
    </submittedName>
</protein>
<evidence type="ECO:0000313" key="2">
    <source>
        <dbReference type="EMBL" id="RFZ76890.1"/>
    </source>
</evidence>
<dbReference type="AlphaFoldDB" id="A0A3E2N7C4"/>
<keyword evidence="4" id="KW-1185">Reference proteome</keyword>
<name>A0A3E2N7C4_9FIRM</name>
<gene>
    <name evidence="2" type="ORF">DS742_21775</name>
    <name evidence="1" type="ORF">LAD12857_12720</name>
</gene>
<sequence length="119" mass="12659">MNKEVLDYVVEKTHELINAPSCSKEAKTAAQNWLDAIGTEGEAVETKKFMDELKADVVPIDMLIGFAESDDGIRIFGADTAKNIAGHAKKIKSAGAIYCDCPACAAATAILEKKDVISG</sequence>
<proteinExistence type="predicted"/>
<reference evidence="1 4" key="2">
    <citation type="journal article" date="2024" name="Int. J. Syst. Evol. Microbiol.">
        <title>Lacrimispora brassicae sp. nov. isolated from fermented cabbage, and proposal of Clostridium indicum Gundawar et al. 2019 and Clostridium methoxybenzovorans Mechichi et al. 1999 as heterotypic synonyms of Lacrimispora amygdalina (Parshina et al. 2003) Haas and Blanchard 2020 and Lacrimispora indolis (McClung and McCoy 1957) Haas and Blanchard 2020, respectively.</title>
        <authorList>
            <person name="Kobayashi H."/>
            <person name="Tanizawa Y."/>
            <person name="Sakamoto M."/>
            <person name="Ohkuma M."/>
            <person name="Tohno M."/>
        </authorList>
    </citation>
    <scope>NUCLEOTIDE SEQUENCE [LARGE SCALE GENOMIC DNA]</scope>
    <source>
        <strain evidence="1 4">DSM 12857</strain>
    </source>
</reference>
<dbReference type="RefSeq" id="WP_117419066.1">
    <property type="nucleotide sequence ID" value="NZ_BRPJ01000025.1"/>
</dbReference>
<evidence type="ECO:0000313" key="3">
    <source>
        <dbReference type="Proteomes" id="UP000260680"/>
    </source>
</evidence>
<evidence type="ECO:0000313" key="4">
    <source>
        <dbReference type="Proteomes" id="UP001419084"/>
    </source>
</evidence>
<dbReference type="Proteomes" id="UP001419084">
    <property type="component" value="Unassembled WGS sequence"/>
</dbReference>
<accession>A0A3E2N7C4</accession>
<dbReference type="Proteomes" id="UP000260680">
    <property type="component" value="Unassembled WGS sequence"/>
</dbReference>
<organism evidence="2 3">
    <name type="scientific">Lacrimispora amygdalina</name>
    <dbReference type="NCBI Taxonomy" id="253257"/>
    <lineage>
        <taxon>Bacteria</taxon>
        <taxon>Bacillati</taxon>
        <taxon>Bacillota</taxon>
        <taxon>Clostridia</taxon>
        <taxon>Lachnospirales</taxon>
        <taxon>Lachnospiraceae</taxon>
        <taxon>Lacrimispora</taxon>
    </lineage>
</organism>